<comment type="caution">
    <text evidence="2">The sequence shown here is derived from an EMBL/GenBank/DDBJ whole genome shotgun (WGS) entry which is preliminary data.</text>
</comment>
<evidence type="ECO:0000313" key="3">
    <source>
        <dbReference type="Proteomes" id="UP000245765"/>
    </source>
</evidence>
<feature type="transmembrane region" description="Helical" evidence="1">
    <location>
        <begin position="350"/>
        <end position="375"/>
    </location>
</feature>
<sequence>MDTAVVRQDGRPFNDDEESAIAYVRELQRDGRLLLRHVARRSDRVLGTAPGIAGITELAMLTADPLEIVRDRAKFAALSACVDALSRQAAPANASTIRLTRAYLRSTPEGGEPSAEVKARVMWLRFVILGLIGLVVFFVVIAISLLAHVDSGRRAVEQLQNTRSEIRSIEGELAKLPQTAWIAPQVPPREGAYRQMCPQEDGTGLVPADNLEGARADALCNELGQAVLRNRLVVMRLTRWNRLSCGLPLLDPCVAPEGDEKMYGVPLQQHLDRTEMRTAAVISTLTGFVLPLIMGFIGGAAYVLRRLDHKLSENTLEVRDGWHAVLRVLLATMLGGLLGVVWSGDAPVQLGGFALTLAAAAFFVGFALEAVFTVVEAMVEGVAGRLRDPPSAPVPLSVPPPAAQG</sequence>
<dbReference type="AlphaFoldDB" id="A0A317FAI9"/>
<gene>
    <name evidence="2" type="ORF">DFH01_18075</name>
</gene>
<evidence type="ECO:0000313" key="2">
    <source>
        <dbReference type="EMBL" id="PWS35512.1"/>
    </source>
</evidence>
<organism evidence="2 3">
    <name type="scientific">Falsiroseomonas bella</name>
    <dbReference type="NCBI Taxonomy" id="2184016"/>
    <lineage>
        <taxon>Bacteria</taxon>
        <taxon>Pseudomonadati</taxon>
        <taxon>Pseudomonadota</taxon>
        <taxon>Alphaproteobacteria</taxon>
        <taxon>Acetobacterales</taxon>
        <taxon>Roseomonadaceae</taxon>
        <taxon>Falsiroseomonas</taxon>
    </lineage>
</organism>
<accession>A0A317FAI9</accession>
<protein>
    <submittedName>
        <fullName evidence="2">Uncharacterized protein</fullName>
    </submittedName>
</protein>
<dbReference type="RefSeq" id="WP_109871879.1">
    <property type="nucleotide sequence ID" value="NZ_QGNA01000004.1"/>
</dbReference>
<feature type="transmembrane region" description="Helical" evidence="1">
    <location>
        <begin position="126"/>
        <end position="147"/>
    </location>
</feature>
<evidence type="ECO:0000256" key="1">
    <source>
        <dbReference type="SAM" id="Phobius"/>
    </source>
</evidence>
<dbReference type="OrthoDB" id="7250728at2"/>
<reference evidence="3" key="1">
    <citation type="submission" date="2018-05" db="EMBL/GenBank/DDBJ databases">
        <authorList>
            <person name="Du Z."/>
            <person name="Wang X."/>
        </authorList>
    </citation>
    <scope>NUCLEOTIDE SEQUENCE [LARGE SCALE GENOMIC DNA]</scope>
    <source>
        <strain evidence="3">CQN31</strain>
    </source>
</reference>
<keyword evidence="1" id="KW-1133">Transmembrane helix</keyword>
<proteinExistence type="predicted"/>
<feature type="transmembrane region" description="Helical" evidence="1">
    <location>
        <begin position="324"/>
        <end position="344"/>
    </location>
</feature>
<keyword evidence="1" id="KW-0812">Transmembrane</keyword>
<name>A0A317FAI9_9PROT</name>
<keyword evidence="1" id="KW-0472">Membrane</keyword>
<dbReference type="EMBL" id="QGNA01000004">
    <property type="protein sequence ID" value="PWS35512.1"/>
    <property type="molecule type" value="Genomic_DNA"/>
</dbReference>
<keyword evidence="3" id="KW-1185">Reference proteome</keyword>
<feature type="transmembrane region" description="Helical" evidence="1">
    <location>
        <begin position="280"/>
        <end position="304"/>
    </location>
</feature>
<dbReference type="Proteomes" id="UP000245765">
    <property type="component" value="Unassembled WGS sequence"/>
</dbReference>